<name>A0ABP9AFA8_9GAMM</name>
<dbReference type="RefSeq" id="WP_345301223.1">
    <property type="nucleotide sequence ID" value="NZ_BAABJE010000001.1"/>
</dbReference>
<gene>
    <name evidence="3" type="ORF">GCM10023307_00010</name>
</gene>
<dbReference type="PROSITE" id="PS51257">
    <property type="entry name" value="PROKAR_LIPOPROTEIN"/>
    <property type="match status" value="1"/>
</dbReference>
<keyword evidence="4" id="KW-1185">Reference proteome</keyword>
<evidence type="ECO:0008006" key="5">
    <source>
        <dbReference type="Google" id="ProtNLM"/>
    </source>
</evidence>
<dbReference type="EMBL" id="BAABJE010000001">
    <property type="protein sequence ID" value="GAA4780244.1"/>
    <property type="molecule type" value="Genomic_DNA"/>
</dbReference>
<evidence type="ECO:0000256" key="1">
    <source>
        <dbReference type="SAM" id="MobiDB-lite"/>
    </source>
</evidence>
<evidence type="ECO:0000256" key="2">
    <source>
        <dbReference type="SAM" id="SignalP"/>
    </source>
</evidence>
<evidence type="ECO:0000313" key="3">
    <source>
        <dbReference type="EMBL" id="GAA4780244.1"/>
    </source>
</evidence>
<reference evidence="4" key="1">
    <citation type="journal article" date="2019" name="Int. J. Syst. Evol. Microbiol.">
        <title>The Global Catalogue of Microorganisms (GCM) 10K type strain sequencing project: providing services to taxonomists for standard genome sequencing and annotation.</title>
        <authorList>
            <consortium name="The Broad Institute Genomics Platform"/>
            <consortium name="The Broad Institute Genome Sequencing Center for Infectious Disease"/>
            <person name="Wu L."/>
            <person name="Ma J."/>
        </authorList>
    </citation>
    <scope>NUCLEOTIDE SEQUENCE [LARGE SCALE GENOMIC DNA]</scope>
    <source>
        <strain evidence="4">JCM 18204</strain>
    </source>
</reference>
<keyword evidence="2" id="KW-0732">Signal</keyword>
<dbReference type="Proteomes" id="UP001499959">
    <property type="component" value="Unassembled WGS sequence"/>
</dbReference>
<accession>A0ABP9AFA8</accession>
<proteinExistence type="predicted"/>
<evidence type="ECO:0000313" key="4">
    <source>
        <dbReference type="Proteomes" id="UP001499959"/>
    </source>
</evidence>
<organism evidence="3 4">
    <name type="scientific">Lysobacter hankyongensis</name>
    <dbReference type="NCBI Taxonomy" id="1176535"/>
    <lineage>
        <taxon>Bacteria</taxon>
        <taxon>Pseudomonadati</taxon>
        <taxon>Pseudomonadota</taxon>
        <taxon>Gammaproteobacteria</taxon>
        <taxon>Lysobacterales</taxon>
        <taxon>Lysobacteraceae</taxon>
        <taxon>Lysobacter</taxon>
    </lineage>
</organism>
<sequence length="227" mass="23400">MTRPLPLLIFAAALSACGGPSTEPTAPATPSASQTGAASASASAPEPASTPAATKPPGIDALLAADDTLATAQARLGANNVREQALDGAEGETLAGWVVYPDDPTRTADVFLDEANAHPTMLRIRAPKSLWTRADGIRIGLGSTELQAMNGKPFAFYGFEWDYGGAVSDFHGGRLDPGDAPRASLTLCPPENAGDDYPSGDATFSSDDPRMIARPATICEFTVPIGD</sequence>
<feature type="chain" id="PRO_5046182787" description="Secreted protein" evidence="2">
    <location>
        <begin position="19"/>
        <end position="227"/>
    </location>
</feature>
<comment type="caution">
    <text evidence="3">The sequence shown here is derived from an EMBL/GenBank/DDBJ whole genome shotgun (WGS) entry which is preliminary data.</text>
</comment>
<feature type="region of interest" description="Disordered" evidence="1">
    <location>
        <begin position="19"/>
        <end position="58"/>
    </location>
</feature>
<protein>
    <recommendedName>
        <fullName evidence="5">Secreted protein</fullName>
    </recommendedName>
</protein>
<feature type="signal peptide" evidence="2">
    <location>
        <begin position="1"/>
        <end position="18"/>
    </location>
</feature>